<dbReference type="Proteomes" id="UP000541425">
    <property type="component" value="Unassembled WGS sequence"/>
</dbReference>
<evidence type="ECO:0000313" key="1">
    <source>
        <dbReference type="EMBL" id="MBB3702321.1"/>
    </source>
</evidence>
<sequence>MSQQLYTAFFLPQSVYFTAHNFSVSLHKKNKEKKYDN</sequence>
<dbReference type="EMBL" id="JACICA010000003">
    <property type="protein sequence ID" value="MBB3702321.1"/>
    <property type="molecule type" value="Genomic_DNA"/>
</dbReference>
<reference evidence="1 2" key="1">
    <citation type="submission" date="2020-08" db="EMBL/GenBank/DDBJ databases">
        <title>Genomic Encyclopedia of Type Strains, Phase IV (KMG-IV): sequencing the most valuable type-strain genomes for metagenomic binning, comparative biology and taxonomic classification.</title>
        <authorList>
            <person name="Goeker M."/>
        </authorList>
    </citation>
    <scope>NUCLEOTIDE SEQUENCE [LARGE SCALE GENOMIC DNA]</scope>
    <source>
        <strain evidence="1 2">DSM 22548</strain>
    </source>
</reference>
<name>A0A7W5UJ63_9BACT</name>
<protein>
    <submittedName>
        <fullName evidence="1">Uncharacterized protein</fullName>
    </submittedName>
</protein>
<proteinExistence type="predicted"/>
<accession>A0A7W5UJ63</accession>
<evidence type="ECO:0000313" key="2">
    <source>
        <dbReference type="Proteomes" id="UP000541425"/>
    </source>
</evidence>
<dbReference type="AlphaFoldDB" id="A0A7W5UJ63"/>
<comment type="caution">
    <text evidence="1">The sequence shown here is derived from an EMBL/GenBank/DDBJ whole genome shotgun (WGS) entry which is preliminary data.</text>
</comment>
<organism evidence="1 2">
    <name type="scientific">Alloprevotella rava</name>
    <dbReference type="NCBI Taxonomy" id="671218"/>
    <lineage>
        <taxon>Bacteria</taxon>
        <taxon>Pseudomonadati</taxon>
        <taxon>Bacteroidota</taxon>
        <taxon>Bacteroidia</taxon>
        <taxon>Bacteroidales</taxon>
        <taxon>Prevotellaceae</taxon>
        <taxon>Alloprevotella</taxon>
    </lineage>
</organism>
<gene>
    <name evidence="1" type="ORF">FHS60_000779</name>
</gene>